<proteinExistence type="predicted"/>
<evidence type="ECO:0000256" key="8">
    <source>
        <dbReference type="ARBA" id="ARBA00022801"/>
    </source>
</evidence>
<sequence length="676" mass="78246">MRDVEFKRDVEFSIDLVPGAGPVSVAPYRMAPAELVELKKQIKDLLEKQMVRPSVSPWGAPVLLVKKKDGGARLCVDYRQLNKLTIKRINIHFRGLTATEIRSFVGLAGYSRRFIEGFSRILMPLPHLTRKDQPFVWTDACEQSFQELKRRLTTFPVFVLHDTDEHFDVFCDASYQGLGCVLMQGGRVVAYTSRQLKNHERNYPTRDLELAAVVFSLKSWRHYLYGARFTVFSDHKSLKYLFDQKELNMRQRRWMEFIKDFNFQLIGQICLPCDSELRRAVLEEGHMSRLSIHPGMTKMYQDIKKSFWWPGMKKEIAKFVAASEARRGFIVGTRNSDSIWVIVDRLTKCAHFLLVNKRWSLERLAQLYIREIVRLHGVPSSIISDRDPRFTSRFWKTLHQALGTRLRLSSAYHPQTDGQSEKTIQSLEDLLRACVLDHLGSWEEVLPLVEFTYNNSYHASIGMAPFEALYGRRCRTPLCWVNKMLSHARDVVVFVTTRLVTTHHTVYLKPDRKEQVYPKIHPELLLQRVGPVAYRLALSPSLSNLHDVFHVSLLGRYVHDPSHVVELDDVWVKENLTFEKISVVVVDDKLKELRGKSIALVKVLWDAATGEATWEVEQQCRERYPFLFPSKFVFGDENTCCWGGCETREPLTHFLLLNPLSLSPSPFSCCWFSSLG</sequence>
<evidence type="ECO:0000313" key="17">
    <source>
        <dbReference type="Proteomes" id="UP000075243"/>
    </source>
</evidence>
<dbReference type="GO" id="GO:0006508">
    <property type="term" value="P:proteolysis"/>
    <property type="evidence" value="ECO:0007669"/>
    <property type="project" value="UniProtKB-KW"/>
</dbReference>
<dbReference type="GO" id="GO:0046872">
    <property type="term" value="F:metal ion binding"/>
    <property type="evidence" value="ECO:0007669"/>
    <property type="project" value="UniProtKB-KW"/>
</dbReference>
<dbReference type="PROSITE" id="PS50994">
    <property type="entry name" value="INTEGRASE"/>
    <property type="match status" value="1"/>
</dbReference>
<dbReference type="GO" id="GO:0003887">
    <property type="term" value="F:DNA-directed DNA polymerase activity"/>
    <property type="evidence" value="ECO:0007669"/>
    <property type="project" value="UniProtKB-KW"/>
</dbReference>
<dbReference type="InterPro" id="IPR012337">
    <property type="entry name" value="RNaseH-like_sf"/>
</dbReference>
<dbReference type="Proteomes" id="UP000075243">
    <property type="component" value="Chromosome 9"/>
</dbReference>
<dbReference type="InterPro" id="IPR056924">
    <property type="entry name" value="SH3_Tf2-1"/>
</dbReference>
<dbReference type="PANTHER" id="PTHR37984:SF5">
    <property type="entry name" value="PROTEIN NYNRIN-LIKE"/>
    <property type="match status" value="1"/>
</dbReference>
<name>A0A151T1R3_CAJCA</name>
<dbReference type="Gene3D" id="3.30.420.10">
    <property type="entry name" value="Ribonuclease H-like superfamily/Ribonuclease H"/>
    <property type="match status" value="1"/>
</dbReference>
<dbReference type="Pfam" id="PF24626">
    <property type="entry name" value="SH3_Tf2-1"/>
    <property type="match status" value="1"/>
</dbReference>
<evidence type="ECO:0000256" key="7">
    <source>
        <dbReference type="ARBA" id="ARBA00022759"/>
    </source>
</evidence>
<dbReference type="EMBL" id="CM003611">
    <property type="protein sequence ID" value="KYP61005.1"/>
    <property type="molecule type" value="Genomic_DNA"/>
</dbReference>
<keyword evidence="3" id="KW-0548">Nucleotidyltransferase</keyword>
<evidence type="ECO:0000256" key="4">
    <source>
        <dbReference type="ARBA" id="ARBA00022722"/>
    </source>
</evidence>
<dbReference type="SUPFAM" id="SSF53098">
    <property type="entry name" value="Ribonuclease H-like"/>
    <property type="match status" value="1"/>
</dbReference>
<dbReference type="Gene3D" id="1.10.340.70">
    <property type="match status" value="1"/>
</dbReference>
<keyword evidence="8" id="KW-0378">Hydrolase</keyword>
<keyword evidence="11" id="KW-0695">RNA-directed DNA polymerase</keyword>
<evidence type="ECO:0000256" key="12">
    <source>
        <dbReference type="ARBA" id="ARBA00022932"/>
    </source>
</evidence>
<dbReference type="PANTHER" id="PTHR37984">
    <property type="entry name" value="PROTEIN CBG26694"/>
    <property type="match status" value="1"/>
</dbReference>
<evidence type="ECO:0000256" key="5">
    <source>
        <dbReference type="ARBA" id="ARBA00022723"/>
    </source>
</evidence>
<evidence type="ECO:0000259" key="15">
    <source>
        <dbReference type="PROSITE" id="PS50994"/>
    </source>
</evidence>
<keyword evidence="17" id="KW-1185">Reference proteome</keyword>
<organism evidence="16 17">
    <name type="scientific">Cajanus cajan</name>
    <name type="common">Pigeon pea</name>
    <name type="synonym">Cajanus indicus</name>
    <dbReference type="NCBI Taxonomy" id="3821"/>
    <lineage>
        <taxon>Eukaryota</taxon>
        <taxon>Viridiplantae</taxon>
        <taxon>Streptophyta</taxon>
        <taxon>Embryophyta</taxon>
        <taxon>Tracheophyta</taxon>
        <taxon>Spermatophyta</taxon>
        <taxon>Magnoliopsida</taxon>
        <taxon>eudicotyledons</taxon>
        <taxon>Gunneridae</taxon>
        <taxon>Pentapetalae</taxon>
        <taxon>rosids</taxon>
        <taxon>fabids</taxon>
        <taxon>Fabales</taxon>
        <taxon>Fabaceae</taxon>
        <taxon>Papilionoideae</taxon>
        <taxon>50 kb inversion clade</taxon>
        <taxon>NPAAA clade</taxon>
        <taxon>indigoferoid/millettioid clade</taxon>
        <taxon>Phaseoleae</taxon>
        <taxon>Cajanus</taxon>
    </lineage>
</organism>
<evidence type="ECO:0000256" key="1">
    <source>
        <dbReference type="ARBA" id="ARBA00022670"/>
    </source>
</evidence>
<keyword evidence="2" id="KW-0808">Transferase</keyword>
<gene>
    <name evidence="16" type="ORF">KK1_023428</name>
</gene>
<dbReference type="AlphaFoldDB" id="A0A151T1R3"/>
<dbReference type="CDD" id="cd09274">
    <property type="entry name" value="RNase_HI_RT_Ty3"/>
    <property type="match status" value="1"/>
</dbReference>
<evidence type="ECO:0000313" key="16">
    <source>
        <dbReference type="EMBL" id="KYP61005.1"/>
    </source>
</evidence>
<dbReference type="InterPro" id="IPR036397">
    <property type="entry name" value="RNaseH_sf"/>
</dbReference>
<dbReference type="GO" id="GO:0006310">
    <property type="term" value="P:DNA recombination"/>
    <property type="evidence" value="ECO:0007669"/>
    <property type="project" value="UniProtKB-KW"/>
</dbReference>
<evidence type="ECO:0000256" key="10">
    <source>
        <dbReference type="ARBA" id="ARBA00022908"/>
    </source>
</evidence>
<protein>
    <submittedName>
        <fullName evidence="16">Retrotransposable element Tf2</fullName>
    </submittedName>
</protein>
<dbReference type="FunFam" id="3.30.70.270:FF:000020">
    <property type="entry name" value="Transposon Tf2-6 polyprotein-like Protein"/>
    <property type="match status" value="1"/>
</dbReference>
<dbReference type="GO" id="GO:0003677">
    <property type="term" value="F:DNA binding"/>
    <property type="evidence" value="ECO:0007669"/>
    <property type="project" value="UniProtKB-KW"/>
</dbReference>
<keyword evidence="12" id="KW-0239">DNA-directed DNA polymerase</keyword>
<dbReference type="GO" id="GO:0003964">
    <property type="term" value="F:RNA-directed DNA polymerase activity"/>
    <property type="evidence" value="ECO:0007669"/>
    <property type="project" value="UniProtKB-KW"/>
</dbReference>
<keyword evidence="5" id="KW-0479">Metal-binding</keyword>
<dbReference type="Gene3D" id="3.30.70.270">
    <property type="match status" value="1"/>
</dbReference>
<evidence type="ECO:0000256" key="13">
    <source>
        <dbReference type="ARBA" id="ARBA00023125"/>
    </source>
</evidence>
<dbReference type="GO" id="GO:0004519">
    <property type="term" value="F:endonuclease activity"/>
    <property type="evidence" value="ECO:0007669"/>
    <property type="project" value="UniProtKB-KW"/>
</dbReference>
<reference evidence="16 17" key="1">
    <citation type="journal article" date="2012" name="Nat. Biotechnol.">
        <title>Draft genome sequence of pigeonpea (Cajanus cajan), an orphan legume crop of resource-poor farmers.</title>
        <authorList>
            <person name="Varshney R.K."/>
            <person name="Chen W."/>
            <person name="Li Y."/>
            <person name="Bharti A.K."/>
            <person name="Saxena R.K."/>
            <person name="Schlueter J.A."/>
            <person name="Donoghue M.T."/>
            <person name="Azam S."/>
            <person name="Fan G."/>
            <person name="Whaley A.M."/>
            <person name="Farmer A.D."/>
            <person name="Sheridan J."/>
            <person name="Iwata A."/>
            <person name="Tuteja R."/>
            <person name="Penmetsa R.V."/>
            <person name="Wu W."/>
            <person name="Upadhyaya H.D."/>
            <person name="Yang S.P."/>
            <person name="Shah T."/>
            <person name="Saxena K.B."/>
            <person name="Michael T."/>
            <person name="McCombie W.R."/>
            <person name="Yang B."/>
            <person name="Zhang G."/>
            <person name="Yang H."/>
            <person name="Wang J."/>
            <person name="Spillane C."/>
            <person name="Cook D.R."/>
            <person name="May G.D."/>
            <person name="Xu X."/>
            <person name="Jackson S.A."/>
        </authorList>
    </citation>
    <scope>NUCLEOTIDE SEQUENCE [LARGE SCALE GENOMIC DNA]</scope>
    <source>
        <strain evidence="17">cv. Asha</strain>
    </source>
</reference>
<evidence type="ECO:0000256" key="9">
    <source>
        <dbReference type="ARBA" id="ARBA00022842"/>
    </source>
</evidence>
<keyword evidence="1" id="KW-0645">Protease</keyword>
<dbReference type="InterPro" id="IPR043128">
    <property type="entry name" value="Rev_trsase/Diguanyl_cyclase"/>
</dbReference>
<dbReference type="InterPro" id="IPR001584">
    <property type="entry name" value="Integrase_cat-core"/>
</dbReference>
<dbReference type="InterPro" id="IPR041588">
    <property type="entry name" value="Integrase_H2C2"/>
</dbReference>
<keyword evidence="14" id="KW-0233">DNA recombination</keyword>
<evidence type="ECO:0000256" key="2">
    <source>
        <dbReference type="ARBA" id="ARBA00022679"/>
    </source>
</evidence>
<dbReference type="Gramene" id="C.cajan_22756.t">
    <property type="protein sequence ID" value="C.cajan_22756.t"/>
    <property type="gene ID" value="C.cajan_22756"/>
</dbReference>
<dbReference type="FunFam" id="3.10.20.370:FF:000001">
    <property type="entry name" value="Retrovirus-related Pol polyprotein from transposon 17.6-like protein"/>
    <property type="match status" value="1"/>
</dbReference>
<dbReference type="InterPro" id="IPR043502">
    <property type="entry name" value="DNA/RNA_pol_sf"/>
</dbReference>
<dbReference type="GO" id="GO:0015074">
    <property type="term" value="P:DNA integration"/>
    <property type="evidence" value="ECO:0007669"/>
    <property type="project" value="UniProtKB-KW"/>
</dbReference>
<evidence type="ECO:0000256" key="14">
    <source>
        <dbReference type="ARBA" id="ARBA00023172"/>
    </source>
</evidence>
<dbReference type="InterPro" id="IPR050951">
    <property type="entry name" value="Retrovirus_Pol_polyprotein"/>
</dbReference>
<keyword evidence="10" id="KW-0229">DNA integration</keyword>
<feature type="domain" description="Integrase catalytic" evidence="15">
    <location>
        <begin position="306"/>
        <end position="473"/>
    </location>
</feature>
<dbReference type="Pfam" id="PF17921">
    <property type="entry name" value="Integrase_H2C2"/>
    <property type="match status" value="1"/>
</dbReference>
<dbReference type="InterPro" id="IPR041373">
    <property type="entry name" value="RT_RNaseH"/>
</dbReference>
<keyword evidence="6" id="KW-0064">Aspartyl protease</keyword>
<keyword evidence="7" id="KW-0255">Endonuclease</keyword>
<evidence type="ECO:0000256" key="6">
    <source>
        <dbReference type="ARBA" id="ARBA00022750"/>
    </source>
</evidence>
<evidence type="ECO:0000256" key="11">
    <source>
        <dbReference type="ARBA" id="ARBA00022918"/>
    </source>
</evidence>
<dbReference type="GO" id="GO:0004190">
    <property type="term" value="F:aspartic-type endopeptidase activity"/>
    <property type="evidence" value="ECO:0007669"/>
    <property type="project" value="UniProtKB-KW"/>
</dbReference>
<accession>A0A151T1R3</accession>
<keyword evidence="4" id="KW-0540">Nuclease</keyword>
<keyword evidence="13" id="KW-0238">DNA-binding</keyword>
<dbReference type="Pfam" id="PF17917">
    <property type="entry name" value="RT_RNaseH"/>
    <property type="match status" value="1"/>
</dbReference>
<evidence type="ECO:0000256" key="3">
    <source>
        <dbReference type="ARBA" id="ARBA00022695"/>
    </source>
</evidence>
<dbReference type="SUPFAM" id="SSF56672">
    <property type="entry name" value="DNA/RNA polymerases"/>
    <property type="match status" value="1"/>
</dbReference>
<dbReference type="Gene3D" id="3.10.10.10">
    <property type="entry name" value="HIV Type 1 Reverse Transcriptase, subunit A, domain 1"/>
    <property type="match status" value="1"/>
</dbReference>
<keyword evidence="9" id="KW-0460">Magnesium</keyword>